<dbReference type="EMBL" id="FOCD01000003">
    <property type="protein sequence ID" value="SEN73554.1"/>
    <property type="molecule type" value="Genomic_DNA"/>
</dbReference>
<dbReference type="SUPFAM" id="SSF46785">
    <property type="entry name" value="Winged helix' DNA-binding domain"/>
    <property type="match status" value="1"/>
</dbReference>
<feature type="binding site" evidence="1">
    <location>
        <position position="91"/>
    </location>
    <ligand>
        <name>Ni(2+)</name>
        <dbReference type="ChEBI" id="CHEBI:49786"/>
    </ligand>
</feature>
<dbReference type="InterPro" id="IPR026043">
    <property type="entry name" value="NadR"/>
</dbReference>
<feature type="domain" description="Helix-turn-helix type 11" evidence="3">
    <location>
        <begin position="13"/>
        <end position="65"/>
    </location>
</feature>
<reference evidence="5 7" key="2">
    <citation type="submission" date="2016-10" db="EMBL/GenBank/DDBJ databases">
        <authorList>
            <person name="Varghese N."/>
            <person name="Submissions S."/>
        </authorList>
    </citation>
    <scope>NUCLEOTIDE SEQUENCE [LARGE SCALE GENOMIC DNA]</scope>
    <source>
        <strain evidence="5 7">DSM 21619</strain>
    </source>
</reference>
<accession>A0A075LLR4</accession>
<evidence type="ECO:0000313" key="7">
    <source>
        <dbReference type="Proteomes" id="UP000199735"/>
    </source>
</evidence>
<dbReference type="OrthoDB" id="9792661at2"/>
<keyword evidence="1" id="KW-0479">Metal-binding</keyword>
<dbReference type="HOGENOM" id="CLU_108798_0_0_9"/>
<dbReference type="Proteomes" id="UP000199735">
    <property type="component" value="Unassembled WGS sequence"/>
</dbReference>
<dbReference type="Gene3D" id="3.30.1340.20">
    <property type="entry name" value="3H domain"/>
    <property type="match status" value="1"/>
</dbReference>
<feature type="domain" description="3H" evidence="2">
    <location>
        <begin position="79"/>
        <end position="175"/>
    </location>
</feature>
<accession>A0AAX2EHS5</accession>
<reference evidence="4 6" key="1">
    <citation type="submission" date="2014-07" db="EMBL/GenBank/DDBJ databases">
        <title>Complete genome sequence of a moderately halophilic bacterium Terribacillus aidingensis MP602, isolated from Cryptomeria fortunei in Tianmu mountain in China.</title>
        <authorList>
            <person name="Wang Y."/>
            <person name="Lu P."/>
            <person name="Zhang L."/>
        </authorList>
    </citation>
    <scope>NUCLEOTIDE SEQUENCE [LARGE SCALE GENOMIC DNA]</scope>
    <source>
        <strain evidence="4 6">MP602</strain>
    </source>
</reference>
<evidence type="ECO:0000313" key="5">
    <source>
        <dbReference type="EMBL" id="SEN73554.1"/>
    </source>
</evidence>
<dbReference type="Proteomes" id="UP000027980">
    <property type="component" value="Chromosome"/>
</dbReference>
<dbReference type="EMBL" id="CP008876">
    <property type="protein sequence ID" value="AIF65383.1"/>
    <property type="molecule type" value="Genomic_DNA"/>
</dbReference>
<dbReference type="PIRSF" id="PIRSF037847">
    <property type="entry name" value="NiaR"/>
    <property type="match status" value="1"/>
</dbReference>
<dbReference type="AlphaFoldDB" id="A0A075LLR4"/>
<dbReference type="RefSeq" id="WP_038557841.1">
    <property type="nucleotide sequence ID" value="NZ_CP008876.1"/>
</dbReference>
<evidence type="ECO:0000313" key="4">
    <source>
        <dbReference type="EMBL" id="AIF65383.1"/>
    </source>
</evidence>
<proteinExistence type="predicted"/>
<organism evidence="4 6">
    <name type="scientific">Terribacillus saccharophilus</name>
    <dbReference type="NCBI Taxonomy" id="361277"/>
    <lineage>
        <taxon>Bacteria</taxon>
        <taxon>Bacillati</taxon>
        <taxon>Bacillota</taxon>
        <taxon>Bacilli</taxon>
        <taxon>Bacillales</taxon>
        <taxon>Bacillaceae</taxon>
        <taxon>Terribacillus</taxon>
    </lineage>
</organism>
<evidence type="ECO:0000256" key="1">
    <source>
        <dbReference type="PIRSR" id="PIRSR037847-1"/>
    </source>
</evidence>
<name>A0A075LLR4_9BACI</name>
<gene>
    <name evidence="4" type="ORF">GZ22_01055</name>
    <name evidence="5" type="ORF">SAMN04489762_2705</name>
</gene>
<dbReference type="InterPro" id="IPR013196">
    <property type="entry name" value="HTH_11"/>
</dbReference>
<dbReference type="PANTHER" id="PTHR40068:SF1">
    <property type="entry name" value="TRANSCRIPTION REPRESSOR NIAR-RELATED"/>
    <property type="match status" value="1"/>
</dbReference>
<feature type="binding site" evidence="1">
    <location>
        <position position="83"/>
    </location>
    <ligand>
        <name>Ni(2+)</name>
        <dbReference type="ChEBI" id="CHEBI:49786"/>
    </ligand>
</feature>
<dbReference type="SUPFAM" id="SSF75500">
    <property type="entry name" value="Putative transcriptional regulator TM1602, C-terminal domain"/>
    <property type="match status" value="1"/>
</dbReference>
<dbReference type="InterPro" id="IPR036390">
    <property type="entry name" value="WH_DNA-bd_sf"/>
</dbReference>
<dbReference type="InterPro" id="IPR035922">
    <property type="entry name" value="3H_dom_sf"/>
</dbReference>
<dbReference type="KEGG" id="tap:GZ22_01055"/>
<evidence type="ECO:0000259" key="3">
    <source>
        <dbReference type="Pfam" id="PF08279"/>
    </source>
</evidence>
<sequence length="180" mass="20009">MGQEKKKLLGSTRRKWLLNKLQAAAGPLKGSELAEEANVSRQVIVGDVTLLKAEQHPIIATSEGYVLQQHPAYSVERIVACQHAPERTEEELQLLVDLGVTVKDVRVEHPVYGQITASIMVSSRREVKKFIERIANSNAGYLSELTDGIHLHTLAANDESIMEEAINLLSHHGFLVPEWD</sequence>
<dbReference type="InterPro" id="IPR036388">
    <property type="entry name" value="WH-like_DNA-bd_sf"/>
</dbReference>
<dbReference type="Pfam" id="PF08279">
    <property type="entry name" value="HTH_11"/>
    <property type="match status" value="1"/>
</dbReference>
<dbReference type="Gene3D" id="1.10.10.10">
    <property type="entry name" value="Winged helix-like DNA-binding domain superfamily/Winged helix DNA-binding domain"/>
    <property type="match status" value="1"/>
</dbReference>
<dbReference type="GeneID" id="34222496"/>
<keyword evidence="1" id="KW-0533">Nickel</keyword>
<feature type="binding site" evidence="1">
    <location>
        <position position="152"/>
    </location>
    <ligand>
        <name>Ni(2+)</name>
        <dbReference type="ChEBI" id="CHEBI:49786"/>
    </ligand>
</feature>
<evidence type="ECO:0000259" key="2">
    <source>
        <dbReference type="Pfam" id="PF02829"/>
    </source>
</evidence>
<evidence type="ECO:0000313" key="6">
    <source>
        <dbReference type="Proteomes" id="UP000027980"/>
    </source>
</evidence>
<protein>
    <submittedName>
        <fullName evidence="4">Transcriptional regulator</fullName>
    </submittedName>
</protein>
<dbReference type="Pfam" id="PF02829">
    <property type="entry name" value="3H"/>
    <property type="match status" value="1"/>
</dbReference>
<feature type="binding site" evidence="1">
    <location>
        <position position="150"/>
    </location>
    <ligand>
        <name>Ni(2+)</name>
        <dbReference type="ChEBI" id="CHEBI:49786"/>
    </ligand>
</feature>
<dbReference type="InterPro" id="IPR004173">
    <property type="entry name" value="3H_domain"/>
</dbReference>
<dbReference type="GO" id="GO:0046872">
    <property type="term" value="F:metal ion binding"/>
    <property type="evidence" value="ECO:0007669"/>
    <property type="project" value="UniProtKB-KW"/>
</dbReference>
<dbReference type="PANTHER" id="PTHR40068">
    <property type="entry name" value="TRANSCRIPTION REPRESSOR NIAR-RELATED"/>
    <property type="match status" value="1"/>
</dbReference>